<dbReference type="EnsemblBacteria" id="ABA51504">
    <property type="protein sequence ID" value="ABA51504"/>
    <property type="gene ID" value="BURPS1710b_A2543"/>
</dbReference>
<dbReference type="GO" id="GO:0008473">
    <property type="term" value="F:ornithine cyclodeaminase activity"/>
    <property type="evidence" value="ECO:0007669"/>
    <property type="project" value="UniProtKB-EC"/>
</dbReference>
<dbReference type="PIRSF" id="PIRSF001439">
    <property type="entry name" value="CryM"/>
    <property type="match status" value="1"/>
</dbReference>
<feature type="region of interest" description="Disordered" evidence="1">
    <location>
        <begin position="1"/>
        <end position="55"/>
    </location>
</feature>
<accession>Q3JFG0</accession>
<evidence type="ECO:0000313" key="3">
    <source>
        <dbReference type="Proteomes" id="UP000002700"/>
    </source>
</evidence>
<dbReference type="EMBL" id="CP000125">
    <property type="protein sequence ID" value="ABA51504.1"/>
    <property type="molecule type" value="Genomic_DNA"/>
</dbReference>
<dbReference type="HOGENOM" id="CLU_042088_1_2_4"/>
<reference evidence="2 3" key="1">
    <citation type="submission" date="2005-09" db="EMBL/GenBank/DDBJ databases">
        <authorList>
            <person name="Woods D.E."/>
            <person name="Nierman W.C."/>
        </authorList>
    </citation>
    <scope>NUCLEOTIDE SEQUENCE [LARGE SCALE GENOMIC DNA]</scope>
    <source>
        <strain evidence="2 3">1710b</strain>
    </source>
</reference>
<dbReference type="GO" id="GO:0005737">
    <property type="term" value="C:cytoplasm"/>
    <property type="evidence" value="ECO:0007669"/>
    <property type="project" value="TreeGrafter"/>
</dbReference>
<dbReference type="EC" id="4.3.1.12" evidence="2"/>
<dbReference type="AlphaFoldDB" id="Q3JFG0"/>
<dbReference type="PANTHER" id="PTHR13812">
    <property type="entry name" value="KETIMINE REDUCTASE MU-CRYSTALLIN"/>
    <property type="match status" value="1"/>
</dbReference>
<name>Q3JFG0_BURP1</name>
<sequence length="370" mass="37956">MAGAPGRRRSVRRRAALPALPATKQTQPPKQHERAAEAPSPEPQADTPYRTPTMTTPVFDAAQTARVTPFAELVDALRTAALDADAGRIESPARLVVPLNEGGVMLSMPASAADLAIHKLVTVCPRNRGGDLPTIQGQVSVVDPATGAPLFALDGPTVTGRRTAAVTLLALRTFVAAAPRDVLLIGTGTQAAHHVEALAALFPGVRVRVKARAPAQAAAFCARLRAVLPTLEPLGGDTLPETLDAVITATTSATPVYDDAARAGRLVVGVGAFTPGAAEVGARTIAGSALYVDDPAGARHEAGDLIVAGVDWARVRSLADALRATVSTPASNASPAPGAPVFFKSVGCAAWDLAACRVARAVTSRTRACT</sequence>
<dbReference type="Gene3D" id="3.30.1780.10">
    <property type="entry name" value="ornithine cyclodeaminase, domain 1"/>
    <property type="match status" value="1"/>
</dbReference>
<dbReference type="InterPro" id="IPR023401">
    <property type="entry name" value="ODC_N"/>
</dbReference>
<feature type="compositionally biased region" description="Basic residues" evidence="1">
    <location>
        <begin position="1"/>
        <end position="15"/>
    </location>
</feature>
<dbReference type="InterPro" id="IPR036291">
    <property type="entry name" value="NAD(P)-bd_dom_sf"/>
</dbReference>
<dbReference type="SABIO-RK" id="Q3JFG0"/>
<dbReference type="KEGG" id="bpm:BURPS1710b_A2543"/>
<evidence type="ECO:0000313" key="2">
    <source>
        <dbReference type="EMBL" id="ABA51504.1"/>
    </source>
</evidence>
<dbReference type="Gene3D" id="3.40.50.720">
    <property type="entry name" value="NAD(P)-binding Rossmann-like Domain"/>
    <property type="match status" value="1"/>
</dbReference>
<dbReference type="Pfam" id="PF02423">
    <property type="entry name" value="OCD_Mu_crystall"/>
    <property type="match status" value="1"/>
</dbReference>
<dbReference type="InterPro" id="IPR053444">
    <property type="entry name" value="Pyr2C_reductase-like"/>
</dbReference>
<dbReference type="Proteomes" id="UP000002700">
    <property type="component" value="Chromosome II"/>
</dbReference>
<proteinExistence type="predicted"/>
<dbReference type="SUPFAM" id="SSF51735">
    <property type="entry name" value="NAD(P)-binding Rossmann-fold domains"/>
    <property type="match status" value="1"/>
</dbReference>
<dbReference type="NCBIfam" id="NF005603">
    <property type="entry name" value="PRK07340.1"/>
    <property type="match status" value="1"/>
</dbReference>
<organism evidence="2 3">
    <name type="scientific">Burkholderia pseudomallei (strain 1710b)</name>
    <dbReference type="NCBI Taxonomy" id="320372"/>
    <lineage>
        <taxon>Bacteria</taxon>
        <taxon>Pseudomonadati</taxon>
        <taxon>Pseudomonadota</taxon>
        <taxon>Betaproteobacteria</taxon>
        <taxon>Burkholderiales</taxon>
        <taxon>Burkholderiaceae</taxon>
        <taxon>Burkholderia</taxon>
        <taxon>pseudomallei group</taxon>
    </lineage>
</organism>
<evidence type="ECO:0000256" key="1">
    <source>
        <dbReference type="SAM" id="MobiDB-lite"/>
    </source>
</evidence>
<protein>
    <submittedName>
        <fullName evidence="2">Ornithine cyclodeaminase/Mu-crystallin family protein</fullName>
        <ecNumber evidence="2">4.3.1.12</ecNumber>
    </submittedName>
</protein>
<keyword evidence="2" id="KW-0456">Lyase</keyword>
<dbReference type="PANTHER" id="PTHR13812:SF19">
    <property type="entry name" value="KETIMINE REDUCTASE MU-CRYSTALLIN"/>
    <property type="match status" value="1"/>
</dbReference>
<gene>
    <name evidence="2" type="ordered locus">BURPS1710b_A2543</name>
</gene>
<dbReference type="NCBIfam" id="NF045512">
    <property type="entry name" value="PyrPipCarbRedLhpI"/>
    <property type="match status" value="1"/>
</dbReference>
<dbReference type="InterPro" id="IPR003462">
    <property type="entry name" value="ODC_Mu_crystall"/>
</dbReference>